<sequence length="432" mass="47908">MIKKILQYWTFIVLLAGIMTGCDWKSDPLELVYPGTDLSGTKEEEEDVNETLITDFENVLSSVWNGGWKISGNITDETAENVGESLTVYYLFDTEAGTFQTKSTLHPVLADGEYKVEVNENQQVELTLSGSDIELLGDEILVITDAGDEGITCTGKSTGTEYVMVTASQTEIDDVADELMKNIVNDGWACGVVRNTTDGTFVAYYYLNGETISFVTWDMESLQVNSVRQILVKEASDTYVWASPVSIGEAVVTGITYVEPASDNEVGTVLLEGLDEDENLKLVRNISVDKDGTAYDMQAYLNKSGTTQFKNAEVILSESMQDEYNKIPNKIFEWNGDWAAVVIYHDNFYFMKYNGSGNMFPIVGTDILHLSGTLADGYGSDISVISTNYPNIYDFLFNEDHIVVRNGEDKTAGLLLLSISSDEFIYWPHADV</sequence>
<proteinExistence type="predicted"/>
<evidence type="ECO:0000313" key="2">
    <source>
        <dbReference type="Proteomes" id="UP000782117"/>
    </source>
</evidence>
<keyword evidence="2" id="KW-1185">Reference proteome</keyword>
<organism evidence="1 2">
    <name type="scientific">Bacteroides caecicola</name>
    <dbReference type="NCBI Taxonomy" id="1462569"/>
    <lineage>
        <taxon>Bacteria</taxon>
        <taxon>Pseudomonadati</taxon>
        <taxon>Bacteroidota</taxon>
        <taxon>Bacteroidia</taxon>
        <taxon>Bacteroidales</taxon>
        <taxon>Bacteroidaceae</taxon>
        <taxon>Bacteroides</taxon>
    </lineage>
</organism>
<reference evidence="1 2" key="1">
    <citation type="journal article" date="2021" name="Sci. Rep.">
        <title>The distribution of antibiotic resistance genes in chicken gut microbiota commensals.</title>
        <authorList>
            <person name="Juricova H."/>
            <person name="Matiasovicova J."/>
            <person name="Kubasova T."/>
            <person name="Cejkova D."/>
            <person name="Rychlik I."/>
        </authorList>
    </citation>
    <scope>NUCLEOTIDE SEQUENCE [LARGE SCALE GENOMIC DNA]</scope>
    <source>
        <strain evidence="1 2">An768</strain>
    </source>
</reference>
<dbReference type="RefSeq" id="WP_204500922.1">
    <property type="nucleotide sequence ID" value="NZ_JACJKJ010000014.1"/>
</dbReference>
<accession>A0ABS2FBF0</accession>
<dbReference type="Proteomes" id="UP000782117">
    <property type="component" value="Unassembled WGS sequence"/>
</dbReference>
<comment type="caution">
    <text evidence="1">The sequence shown here is derived from an EMBL/GenBank/DDBJ whole genome shotgun (WGS) entry which is preliminary data.</text>
</comment>
<protein>
    <recommendedName>
        <fullName evidence="3">DUF5003 domain-containing protein</fullName>
    </recommendedName>
</protein>
<name>A0ABS2FBF0_9BACE</name>
<dbReference type="EMBL" id="JACJKJ010000014">
    <property type="protein sequence ID" value="MBM6807015.1"/>
    <property type="molecule type" value="Genomic_DNA"/>
</dbReference>
<evidence type="ECO:0000313" key="1">
    <source>
        <dbReference type="EMBL" id="MBM6807015.1"/>
    </source>
</evidence>
<dbReference type="PROSITE" id="PS51257">
    <property type="entry name" value="PROKAR_LIPOPROTEIN"/>
    <property type="match status" value="1"/>
</dbReference>
<evidence type="ECO:0008006" key="3">
    <source>
        <dbReference type="Google" id="ProtNLM"/>
    </source>
</evidence>
<gene>
    <name evidence="1" type="ORF">H6A24_11015</name>
</gene>